<evidence type="ECO:0000313" key="6">
    <source>
        <dbReference type="Proteomes" id="UP001597318"/>
    </source>
</evidence>
<sequence length="383" mass="40394">MKIIVAPDSFKGSISAYDICLAVKEGIIRVHPNAKVCLLPLADGGEGTVDNLVAASNGQLIRANVRGPLNAEVNAVYGVLGDKKTVVIEMAQASGLPLLKDTEKNPMISTSYGTGELIKHALDAGYRQFIIGLGGSATNDGGVGMLRALGVEFYNSSNEVLKDGGASLIDLAFYDDTHLDPRLFESTITIASDVTNPLCGPNGASAVFGPQKGATPKMVHQLDQALFHFSEVVLSKKNINMRDLVGGGAAGGMGAALLAFCNAKLRSGIDVILEEIQFDTILEHTDLLITGEGKLDSQTLSGKVIKGVAIKAKEKKVPVIGLCGTIQLSRKELDELGILAAFSIVPGPCSLEEAFEHSAQWIADRAESIMKLLTLPIVTIKKS</sequence>
<dbReference type="SUPFAM" id="SSF110738">
    <property type="entry name" value="Glycerate kinase I"/>
    <property type="match status" value="1"/>
</dbReference>
<evidence type="ECO:0000256" key="3">
    <source>
        <dbReference type="ARBA" id="ARBA00022777"/>
    </source>
</evidence>
<dbReference type="Gene3D" id="3.40.50.10350">
    <property type="entry name" value="Glycerate kinase, domain 1"/>
    <property type="match status" value="1"/>
</dbReference>
<keyword evidence="6" id="KW-1185">Reference proteome</keyword>
<dbReference type="Gene3D" id="3.90.1510.10">
    <property type="entry name" value="Glycerate kinase, domain 2"/>
    <property type="match status" value="1"/>
</dbReference>
<evidence type="ECO:0000313" key="5">
    <source>
        <dbReference type="EMBL" id="MFD2213275.1"/>
    </source>
</evidence>
<organism evidence="5 6">
    <name type="scientific">Metabacillus endolithicus</name>
    <dbReference type="NCBI Taxonomy" id="1535204"/>
    <lineage>
        <taxon>Bacteria</taxon>
        <taxon>Bacillati</taxon>
        <taxon>Bacillota</taxon>
        <taxon>Bacilli</taxon>
        <taxon>Bacillales</taxon>
        <taxon>Bacillaceae</taxon>
        <taxon>Metabacillus</taxon>
    </lineage>
</organism>
<dbReference type="InterPro" id="IPR018197">
    <property type="entry name" value="Glycerate_kinase_RE-like"/>
</dbReference>
<keyword evidence="3 4" id="KW-0418">Kinase</keyword>
<dbReference type="InterPro" id="IPR018193">
    <property type="entry name" value="Glyc_kinase_flavodox-like_fold"/>
</dbReference>
<proteinExistence type="inferred from homology"/>
<dbReference type="PANTHER" id="PTHR21599">
    <property type="entry name" value="GLYCERATE KINASE"/>
    <property type="match status" value="1"/>
</dbReference>
<evidence type="ECO:0000256" key="1">
    <source>
        <dbReference type="ARBA" id="ARBA00006284"/>
    </source>
</evidence>
<reference evidence="6" key="1">
    <citation type="journal article" date="2019" name="Int. J. Syst. Evol. Microbiol.">
        <title>The Global Catalogue of Microorganisms (GCM) 10K type strain sequencing project: providing services to taxonomists for standard genome sequencing and annotation.</title>
        <authorList>
            <consortium name="The Broad Institute Genomics Platform"/>
            <consortium name="The Broad Institute Genome Sequencing Center for Infectious Disease"/>
            <person name="Wu L."/>
            <person name="Ma J."/>
        </authorList>
    </citation>
    <scope>NUCLEOTIDE SEQUENCE [LARGE SCALE GENOMIC DNA]</scope>
    <source>
        <strain evidence="6">CGMCC 1.15474</strain>
    </source>
</reference>
<dbReference type="Pfam" id="PF02595">
    <property type="entry name" value="Gly_kinase"/>
    <property type="match status" value="1"/>
</dbReference>
<comment type="caution">
    <text evidence="5">The sequence shown here is derived from an EMBL/GenBank/DDBJ whole genome shotgun (WGS) entry which is preliminary data.</text>
</comment>
<dbReference type="InterPro" id="IPR004381">
    <property type="entry name" value="Glycerate_kinase"/>
</dbReference>
<dbReference type="PANTHER" id="PTHR21599:SF0">
    <property type="entry name" value="GLYCERATE KINASE"/>
    <property type="match status" value="1"/>
</dbReference>
<dbReference type="GO" id="GO:0016301">
    <property type="term" value="F:kinase activity"/>
    <property type="evidence" value="ECO:0007669"/>
    <property type="project" value="UniProtKB-KW"/>
</dbReference>
<gene>
    <name evidence="5" type="ORF">ACFSKK_06050</name>
</gene>
<dbReference type="NCBIfam" id="TIGR00045">
    <property type="entry name" value="glycerate kinase"/>
    <property type="match status" value="1"/>
</dbReference>
<evidence type="ECO:0000256" key="2">
    <source>
        <dbReference type="ARBA" id="ARBA00022679"/>
    </source>
</evidence>
<accession>A0ABW5BUX5</accession>
<dbReference type="PIRSF" id="PIRSF006078">
    <property type="entry name" value="GlxK"/>
    <property type="match status" value="1"/>
</dbReference>
<dbReference type="InterPro" id="IPR036129">
    <property type="entry name" value="Glycerate_kinase_sf"/>
</dbReference>
<dbReference type="Proteomes" id="UP001597318">
    <property type="component" value="Unassembled WGS sequence"/>
</dbReference>
<comment type="similarity">
    <text evidence="1 4">Belongs to the glycerate kinase type-1 family.</text>
</comment>
<protein>
    <submittedName>
        <fullName evidence="5">Glycerate kinase</fullName>
    </submittedName>
</protein>
<dbReference type="EMBL" id="JBHUIK010000001">
    <property type="protein sequence ID" value="MFD2213275.1"/>
    <property type="molecule type" value="Genomic_DNA"/>
</dbReference>
<dbReference type="RefSeq" id="WP_247341163.1">
    <property type="nucleotide sequence ID" value="NZ_CP095550.1"/>
</dbReference>
<keyword evidence="2 4" id="KW-0808">Transferase</keyword>
<name>A0ABW5BUX5_9BACI</name>
<evidence type="ECO:0000256" key="4">
    <source>
        <dbReference type="PIRNR" id="PIRNR006078"/>
    </source>
</evidence>